<dbReference type="Proteomes" id="UP000663828">
    <property type="component" value="Unassembled WGS sequence"/>
</dbReference>
<evidence type="ECO:0008006" key="3">
    <source>
        <dbReference type="Google" id="ProtNLM"/>
    </source>
</evidence>
<accession>A0A814BRK8</accession>
<dbReference type="EMBL" id="CAJNOR010000491">
    <property type="protein sequence ID" value="CAF0929826.1"/>
    <property type="molecule type" value="Genomic_DNA"/>
</dbReference>
<reference evidence="1" key="1">
    <citation type="submission" date="2021-02" db="EMBL/GenBank/DDBJ databases">
        <authorList>
            <person name="Nowell W R."/>
        </authorList>
    </citation>
    <scope>NUCLEOTIDE SEQUENCE</scope>
</reference>
<evidence type="ECO:0000313" key="2">
    <source>
        <dbReference type="Proteomes" id="UP000663828"/>
    </source>
</evidence>
<proteinExistence type="predicted"/>
<dbReference type="AlphaFoldDB" id="A0A814BRK8"/>
<dbReference type="Pfam" id="PF13148">
    <property type="entry name" value="DUF3987"/>
    <property type="match status" value="1"/>
</dbReference>
<organism evidence="1 2">
    <name type="scientific">Adineta ricciae</name>
    <name type="common">Rotifer</name>
    <dbReference type="NCBI Taxonomy" id="249248"/>
    <lineage>
        <taxon>Eukaryota</taxon>
        <taxon>Metazoa</taxon>
        <taxon>Spiralia</taxon>
        <taxon>Gnathifera</taxon>
        <taxon>Rotifera</taxon>
        <taxon>Eurotatoria</taxon>
        <taxon>Bdelloidea</taxon>
        <taxon>Adinetida</taxon>
        <taxon>Adinetidae</taxon>
        <taxon>Adineta</taxon>
    </lineage>
</organism>
<dbReference type="InterPro" id="IPR025048">
    <property type="entry name" value="DUF3987"/>
</dbReference>
<sequence>MESYKTRRRKYDIEEINELFEKNIELASHIDFDIDKCIHPTIKPWLQNYDHATSAQALSLYYALMSAIAHLSIESVVLQWNRIPRHFNLYSIILGCSGATKSGCIRECREALEELYDFLHINNIANPNLANSIIDKFTEAGFLDQLKQSTNIIIIQEELDIALKQMGFFSTNTQDSSRQLFCQLYDGLNMRKKTKGYSQRIRHARMTICGTSTGVLIPPILQEFLKHVMVDGAVVRCLFLVLSYRPYLREHHTDPNLTLPTLAQLLMAIYILGKRQYLYSEESQMKLDTYIERISQQATESDLPRITSFLAKQATQITRITALTQVIDLLPSIFENIQILRERNDAIGLNIRLFNEIDSAIRRLYGPQITITESSVDRAIYFHGYLVEQTLKLFDVTTLETIGPKSNRLSSFELKQSLIREILMLPQIIITKEDLYEQNDHKKIDRALGTDGLQTLVSDGLLLNDYFVFTNTYRPIKCYAKVLPKDTIDANSIQTKLQRYNIQLTDYIDASRTTGIHLSSTLTTIGRNLFSEEPYSKISDIAPMLSHSRPTNTLHRTTSSNTSIAIVPEASSHRIFDIPDETDFSITQQITHISRNSTVVKRRRIAMNAIRQESDIADDADIIVTNDLLSEE</sequence>
<evidence type="ECO:0000313" key="1">
    <source>
        <dbReference type="EMBL" id="CAF0929826.1"/>
    </source>
</evidence>
<name>A0A814BRK8_ADIRI</name>
<protein>
    <recommendedName>
        <fullName evidence="3">DUF3987 domain-containing protein</fullName>
    </recommendedName>
</protein>
<keyword evidence="2" id="KW-1185">Reference proteome</keyword>
<comment type="caution">
    <text evidence="1">The sequence shown here is derived from an EMBL/GenBank/DDBJ whole genome shotgun (WGS) entry which is preliminary data.</text>
</comment>
<gene>
    <name evidence="1" type="ORF">XAT740_LOCUS9512</name>
</gene>